<evidence type="ECO:0000256" key="1">
    <source>
        <dbReference type="SAM" id="MobiDB-lite"/>
    </source>
</evidence>
<reference evidence="5 6" key="1">
    <citation type="journal article" date="2015" name="Nature">
        <title>rRNA introns, odd ribosomes, and small enigmatic genomes across a large radiation of phyla.</title>
        <authorList>
            <person name="Brown C.T."/>
            <person name="Hug L.A."/>
            <person name="Thomas B.C."/>
            <person name="Sharon I."/>
            <person name="Castelle C.J."/>
            <person name="Singh A."/>
            <person name="Wilkins M.J."/>
            <person name="Williams K.H."/>
            <person name="Banfield J.F."/>
        </authorList>
    </citation>
    <scope>NUCLEOTIDE SEQUENCE [LARGE SCALE GENOMIC DNA]</scope>
</reference>
<dbReference type="InterPro" id="IPR000601">
    <property type="entry name" value="PKD_dom"/>
</dbReference>
<feature type="chain" id="PRO_5002531459" description="LTD domain-containing protein" evidence="3">
    <location>
        <begin position="24"/>
        <end position="485"/>
    </location>
</feature>
<sequence length="485" mass="52897">MSKKTILVLVGFAFLFSFNLARADVVINEVAWMGTQTSQYEEWIELKNTGSESVSLVDWKLYKNSGTLLFSLSETIPAGGYFLVCRTTPSVPNPLSGICHEQGVFGGSGLNNTSDLVQLKNASEIEVDLVDGTIGGWQAGSAETKETMQWDGSSWITATSTPGAENQVSEDNGEEEQTEDTVTGSSGSSKKAETKEPETPLVNKTKITAQIPAFVGLPIQFKASNTVSDKSCGKYFLNFGDGNFLETEKTFPIPEKFSHIYHYPGEYIVTLECYESYLSAEPDSSDKIIVKVISSEVVISKIGDAKDFFIEISNNAPFEADISGWVLISYQNKFVFPKNTIIKSKNKIIVSPKTTNFSILDKETLKLINSEGETVLDYSFAKPIRISAKNSVPLKISMTKDYNLSENDTNINVPVSTGVSLGGPVDNLLAGAIKSDVNTGNNIKYGIFGLFALLGVGTSTAYFIRNRNRKSVSEAIGNDFKIIDE</sequence>
<dbReference type="Pfam" id="PF18911">
    <property type="entry name" value="PKD_4"/>
    <property type="match status" value="1"/>
</dbReference>
<keyword evidence="2" id="KW-0472">Membrane</keyword>
<dbReference type="AlphaFoldDB" id="A0A0G0BUB7"/>
<feature type="region of interest" description="Disordered" evidence="1">
    <location>
        <begin position="155"/>
        <end position="203"/>
    </location>
</feature>
<dbReference type="InterPro" id="IPR013783">
    <property type="entry name" value="Ig-like_fold"/>
</dbReference>
<evidence type="ECO:0000256" key="3">
    <source>
        <dbReference type="SAM" id="SignalP"/>
    </source>
</evidence>
<dbReference type="Gene3D" id="2.60.40.10">
    <property type="entry name" value="Immunoglobulins"/>
    <property type="match status" value="1"/>
</dbReference>
<dbReference type="InterPro" id="IPR036415">
    <property type="entry name" value="Lamin_tail_dom_sf"/>
</dbReference>
<keyword evidence="2" id="KW-0812">Transmembrane</keyword>
<name>A0A0G0BUB7_9BACT</name>
<feature type="transmembrane region" description="Helical" evidence="2">
    <location>
        <begin position="445"/>
        <end position="464"/>
    </location>
</feature>
<protein>
    <recommendedName>
        <fullName evidence="4">LTD domain-containing protein</fullName>
    </recommendedName>
</protein>
<keyword evidence="2" id="KW-1133">Transmembrane helix</keyword>
<dbReference type="PROSITE" id="PS51841">
    <property type="entry name" value="LTD"/>
    <property type="match status" value="1"/>
</dbReference>
<feature type="compositionally biased region" description="Polar residues" evidence="1">
    <location>
        <begin position="180"/>
        <end position="189"/>
    </location>
</feature>
<organism evidence="5 6">
    <name type="scientific">Candidatus Nomurabacteria bacterium GW2011_GWB1_35_20</name>
    <dbReference type="NCBI Taxonomy" id="1618740"/>
    <lineage>
        <taxon>Bacteria</taxon>
        <taxon>Candidatus Nomuraibacteriota</taxon>
    </lineage>
</organism>
<feature type="signal peptide" evidence="3">
    <location>
        <begin position="1"/>
        <end position="23"/>
    </location>
</feature>
<dbReference type="EMBL" id="LBQE01000001">
    <property type="protein sequence ID" value="KKP73039.1"/>
    <property type="molecule type" value="Genomic_DNA"/>
</dbReference>
<accession>A0A0G0BUB7</accession>
<dbReference type="SUPFAM" id="SSF74853">
    <property type="entry name" value="Lamin A/C globular tail domain"/>
    <property type="match status" value="2"/>
</dbReference>
<dbReference type="Gene3D" id="2.60.40.1260">
    <property type="entry name" value="Lamin Tail domain"/>
    <property type="match status" value="2"/>
</dbReference>
<feature type="compositionally biased region" description="Polar residues" evidence="1">
    <location>
        <begin position="155"/>
        <end position="170"/>
    </location>
</feature>
<dbReference type="InterPro" id="IPR001322">
    <property type="entry name" value="Lamin_tail_dom"/>
</dbReference>
<dbReference type="InterPro" id="IPR035986">
    <property type="entry name" value="PKD_dom_sf"/>
</dbReference>
<evidence type="ECO:0000313" key="5">
    <source>
        <dbReference type="EMBL" id="KKP73039.1"/>
    </source>
</evidence>
<gene>
    <name evidence="5" type="ORF">UR70_C0001G0027</name>
</gene>
<comment type="caution">
    <text evidence="5">The sequence shown here is derived from an EMBL/GenBank/DDBJ whole genome shotgun (WGS) entry which is preliminary data.</text>
</comment>
<evidence type="ECO:0000259" key="4">
    <source>
        <dbReference type="PROSITE" id="PS51841"/>
    </source>
</evidence>
<dbReference type="Proteomes" id="UP000034923">
    <property type="component" value="Unassembled WGS sequence"/>
</dbReference>
<keyword evidence="3" id="KW-0732">Signal</keyword>
<feature type="domain" description="LTD" evidence="4">
    <location>
        <begin position="16"/>
        <end position="157"/>
    </location>
</feature>
<dbReference type="SUPFAM" id="SSF49299">
    <property type="entry name" value="PKD domain"/>
    <property type="match status" value="1"/>
</dbReference>
<proteinExistence type="predicted"/>
<evidence type="ECO:0000313" key="6">
    <source>
        <dbReference type="Proteomes" id="UP000034923"/>
    </source>
</evidence>
<dbReference type="Pfam" id="PF00932">
    <property type="entry name" value="LTD"/>
    <property type="match status" value="2"/>
</dbReference>
<evidence type="ECO:0000256" key="2">
    <source>
        <dbReference type="SAM" id="Phobius"/>
    </source>
</evidence>